<dbReference type="AlphaFoldDB" id="A0AA86PIZ2"/>
<proteinExistence type="predicted"/>
<dbReference type="EMBL" id="CATOUU010000681">
    <property type="protein sequence ID" value="CAI9940620.1"/>
    <property type="molecule type" value="Genomic_DNA"/>
</dbReference>
<protein>
    <submittedName>
        <fullName evidence="2">Hypothetical_protein</fullName>
    </submittedName>
</protein>
<sequence length="116" mass="12785">MVLAGYCHLPYMCSYSSIIFPLAAGSSRPGLVTFGRKLSSWAGYGSWGAVALHKLISHGGCSVCNLGNFPAAPHSDFVFRALDQTHQQWLKWGVGELCEHWYRVRENPISAPRCLS</sequence>
<gene>
    <name evidence="2" type="ORF">HINF_LOCUS25632</name>
    <name evidence="1" type="ORF">HINF_LOCUS28265</name>
</gene>
<organism evidence="1">
    <name type="scientific">Hexamita inflata</name>
    <dbReference type="NCBI Taxonomy" id="28002"/>
    <lineage>
        <taxon>Eukaryota</taxon>
        <taxon>Metamonada</taxon>
        <taxon>Diplomonadida</taxon>
        <taxon>Hexamitidae</taxon>
        <taxon>Hexamitinae</taxon>
        <taxon>Hexamita</taxon>
    </lineage>
</organism>
<reference evidence="2 3" key="2">
    <citation type="submission" date="2024-07" db="EMBL/GenBank/DDBJ databases">
        <authorList>
            <person name="Akdeniz Z."/>
        </authorList>
    </citation>
    <scope>NUCLEOTIDE SEQUENCE [LARGE SCALE GENOMIC DNA]</scope>
</reference>
<evidence type="ECO:0000313" key="1">
    <source>
        <dbReference type="EMBL" id="CAI9940620.1"/>
    </source>
</evidence>
<accession>A0AA86PIZ2</accession>
<evidence type="ECO:0000313" key="2">
    <source>
        <dbReference type="EMBL" id="CAL6016704.1"/>
    </source>
</evidence>
<evidence type="ECO:0000313" key="3">
    <source>
        <dbReference type="Proteomes" id="UP001642409"/>
    </source>
</evidence>
<name>A0AA86PIZ2_9EUKA</name>
<reference evidence="1" key="1">
    <citation type="submission" date="2023-06" db="EMBL/GenBank/DDBJ databases">
        <authorList>
            <person name="Kurt Z."/>
        </authorList>
    </citation>
    <scope>NUCLEOTIDE SEQUENCE</scope>
</reference>
<dbReference type="EMBL" id="CAXDID020000077">
    <property type="protein sequence ID" value="CAL6016704.1"/>
    <property type="molecule type" value="Genomic_DNA"/>
</dbReference>
<keyword evidence="3" id="KW-1185">Reference proteome</keyword>
<comment type="caution">
    <text evidence="1">The sequence shown here is derived from an EMBL/GenBank/DDBJ whole genome shotgun (WGS) entry which is preliminary data.</text>
</comment>
<dbReference type="Proteomes" id="UP001642409">
    <property type="component" value="Unassembled WGS sequence"/>
</dbReference>